<dbReference type="Proteomes" id="UP001066276">
    <property type="component" value="Chromosome 3_2"/>
</dbReference>
<proteinExistence type="predicted"/>
<organism evidence="1 2">
    <name type="scientific">Pleurodeles waltl</name>
    <name type="common">Iberian ribbed newt</name>
    <dbReference type="NCBI Taxonomy" id="8319"/>
    <lineage>
        <taxon>Eukaryota</taxon>
        <taxon>Metazoa</taxon>
        <taxon>Chordata</taxon>
        <taxon>Craniata</taxon>
        <taxon>Vertebrata</taxon>
        <taxon>Euteleostomi</taxon>
        <taxon>Amphibia</taxon>
        <taxon>Batrachia</taxon>
        <taxon>Caudata</taxon>
        <taxon>Salamandroidea</taxon>
        <taxon>Salamandridae</taxon>
        <taxon>Pleurodelinae</taxon>
        <taxon>Pleurodeles</taxon>
    </lineage>
</organism>
<protein>
    <submittedName>
        <fullName evidence="1">Uncharacterized protein</fullName>
    </submittedName>
</protein>
<sequence length="77" mass="8718">MLVDWHVLQVYTLVHSVISINNTTSREKGTGTAARGKESAAWNPEMRSCSELLPVRRRAAVPSRISDSKQRRQERVV</sequence>
<comment type="caution">
    <text evidence="1">The sequence shown here is derived from an EMBL/GenBank/DDBJ whole genome shotgun (WGS) entry which is preliminary data.</text>
</comment>
<dbReference type="AlphaFoldDB" id="A0AAV7U084"/>
<accession>A0AAV7U084</accession>
<name>A0AAV7U084_PLEWA</name>
<gene>
    <name evidence="1" type="ORF">NDU88_006397</name>
</gene>
<dbReference type="EMBL" id="JANPWB010000006">
    <property type="protein sequence ID" value="KAJ1181187.1"/>
    <property type="molecule type" value="Genomic_DNA"/>
</dbReference>
<keyword evidence="2" id="KW-1185">Reference proteome</keyword>
<evidence type="ECO:0000313" key="1">
    <source>
        <dbReference type="EMBL" id="KAJ1181187.1"/>
    </source>
</evidence>
<evidence type="ECO:0000313" key="2">
    <source>
        <dbReference type="Proteomes" id="UP001066276"/>
    </source>
</evidence>
<reference evidence="1" key="1">
    <citation type="journal article" date="2022" name="bioRxiv">
        <title>Sequencing and chromosome-scale assembly of the giantPleurodeles waltlgenome.</title>
        <authorList>
            <person name="Brown T."/>
            <person name="Elewa A."/>
            <person name="Iarovenko S."/>
            <person name="Subramanian E."/>
            <person name="Araus A.J."/>
            <person name="Petzold A."/>
            <person name="Susuki M."/>
            <person name="Suzuki K.-i.T."/>
            <person name="Hayashi T."/>
            <person name="Toyoda A."/>
            <person name="Oliveira C."/>
            <person name="Osipova E."/>
            <person name="Leigh N.D."/>
            <person name="Simon A."/>
            <person name="Yun M.H."/>
        </authorList>
    </citation>
    <scope>NUCLEOTIDE SEQUENCE</scope>
    <source>
        <strain evidence="1">20211129_DDA</strain>
        <tissue evidence="1">Liver</tissue>
    </source>
</reference>